<organism evidence="2">
    <name type="scientific">Cacopsylla melanoneura</name>
    <dbReference type="NCBI Taxonomy" id="428564"/>
    <lineage>
        <taxon>Eukaryota</taxon>
        <taxon>Metazoa</taxon>
        <taxon>Ecdysozoa</taxon>
        <taxon>Arthropoda</taxon>
        <taxon>Hexapoda</taxon>
        <taxon>Insecta</taxon>
        <taxon>Pterygota</taxon>
        <taxon>Neoptera</taxon>
        <taxon>Paraneoptera</taxon>
        <taxon>Hemiptera</taxon>
        <taxon>Sternorrhyncha</taxon>
        <taxon>Psylloidea</taxon>
        <taxon>Psyllidae</taxon>
        <taxon>Psyllinae</taxon>
        <taxon>Cacopsylla</taxon>
    </lineage>
</organism>
<accession>A0A8D8RAD8</accession>
<evidence type="ECO:0000256" key="1">
    <source>
        <dbReference type="SAM" id="Phobius"/>
    </source>
</evidence>
<dbReference type="EMBL" id="HBUF01139111">
    <property type="protein sequence ID" value="CAG6645915.1"/>
    <property type="molecule type" value="Transcribed_RNA"/>
</dbReference>
<feature type="transmembrane region" description="Helical" evidence="1">
    <location>
        <begin position="58"/>
        <end position="79"/>
    </location>
</feature>
<keyword evidence="1" id="KW-0472">Membrane</keyword>
<keyword evidence="1" id="KW-1133">Transmembrane helix</keyword>
<keyword evidence="1" id="KW-0812">Transmembrane</keyword>
<sequence>MSIWDKQHQLFMFLYLIHLSSAHIIQIYTSLLNLIVMVQPCIIHVSQMTSFMFHDKHLLNTLCVIISHNSVLIMCLCLASKKIAGFFPLSVKLFACVAVNFF</sequence>
<feature type="transmembrane region" description="Helical" evidence="1">
    <location>
        <begin position="12"/>
        <end position="38"/>
    </location>
</feature>
<name>A0A8D8RAD8_9HEMI</name>
<dbReference type="AlphaFoldDB" id="A0A8D8RAD8"/>
<reference evidence="2" key="1">
    <citation type="submission" date="2021-05" db="EMBL/GenBank/DDBJ databases">
        <authorList>
            <person name="Alioto T."/>
            <person name="Alioto T."/>
            <person name="Gomez Garrido J."/>
        </authorList>
    </citation>
    <scope>NUCLEOTIDE SEQUENCE</scope>
</reference>
<proteinExistence type="predicted"/>
<evidence type="ECO:0000313" key="2">
    <source>
        <dbReference type="EMBL" id="CAG6645915.1"/>
    </source>
</evidence>
<protein>
    <submittedName>
        <fullName evidence="2">Uncharacterized protein</fullName>
    </submittedName>
</protein>